<sequence>MFLGELLDAALERDVLGGQSLNRLSGNHLVEVAELSHQLADLLPLREDLLLCAAEFGLRVQCTFAPGRFDLLVFGLGCSNLACAAGVDRIAHERAGLGVLVEERDGHAGPSCDGPNGQPTAFTAAQGRHEPKRRT</sequence>
<feature type="region of interest" description="Disordered" evidence="1">
    <location>
        <begin position="106"/>
        <end position="135"/>
    </location>
</feature>
<gene>
    <name evidence="2" type="ORF">ACFPH6_20430</name>
</gene>
<reference evidence="3" key="1">
    <citation type="journal article" date="2019" name="Int. J. Syst. Evol. Microbiol.">
        <title>The Global Catalogue of Microorganisms (GCM) 10K type strain sequencing project: providing services to taxonomists for standard genome sequencing and annotation.</title>
        <authorList>
            <consortium name="The Broad Institute Genomics Platform"/>
            <consortium name="The Broad Institute Genome Sequencing Center for Infectious Disease"/>
            <person name="Wu L."/>
            <person name="Ma J."/>
        </authorList>
    </citation>
    <scope>NUCLEOTIDE SEQUENCE [LARGE SCALE GENOMIC DNA]</scope>
    <source>
        <strain evidence="3">DT43</strain>
    </source>
</reference>
<keyword evidence="3" id="KW-1185">Reference proteome</keyword>
<evidence type="ECO:0000256" key="1">
    <source>
        <dbReference type="SAM" id="MobiDB-lite"/>
    </source>
</evidence>
<dbReference type="EMBL" id="JBHSFG010000031">
    <property type="protein sequence ID" value="MFC4466866.1"/>
    <property type="molecule type" value="Genomic_DNA"/>
</dbReference>
<protein>
    <submittedName>
        <fullName evidence="2">Uncharacterized protein</fullName>
    </submittedName>
</protein>
<name>A0ABV8YRJ0_9ACTN</name>
<dbReference type="Proteomes" id="UP001596012">
    <property type="component" value="Unassembled WGS sequence"/>
</dbReference>
<proteinExistence type="predicted"/>
<evidence type="ECO:0000313" key="3">
    <source>
        <dbReference type="Proteomes" id="UP001596012"/>
    </source>
</evidence>
<dbReference type="RefSeq" id="WP_386343700.1">
    <property type="nucleotide sequence ID" value="NZ_JBHSFG010000031.1"/>
</dbReference>
<comment type="caution">
    <text evidence="2">The sequence shown here is derived from an EMBL/GenBank/DDBJ whole genome shotgun (WGS) entry which is preliminary data.</text>
</comment>
<accession>A0ABV8YRJ0</accession>
<organism evidence="2 3">
    <name type="scientific">Streptomyces xiangluensis</name>
    <dbReference type="NCBI Taxonomy" id="2665720"/>
    <lineage>
        <taxon>Bacteria</taxon>
        <taxon>Bacillati</taxon>
        <taxon>Actinomycetota</taxon>
        <taxon>Actinomycetes</taxon>
        <taxon>Kitasatosporales</taxon>
        <taxon>Streptomycetaceae</taxon>
        <taxon>Streptomyces</taxon>
    </lineage>
</organism>
<evidence type="ECO:0000313" key="2">
    <source>
        <dbReference type="EMBL" id="MFC4466866.1"/>
    </source>
</evidence>